<dbReference type="AlphaFoldDB" id="A0AAV5KK07"/>
<organism evidence="1 2">
    <name type="scientific">Rubroshorea leprosula</name>
    <dbReference type="NCBI Taxonomy" id="152421"/>
    <lineage>
        <taxon>Eukaryota</taxon>
        <taxon>Viridiplantae</taxon>
        <taxon>Streptophyta</taxon>
        <taxon>Embryophyta</taxon>
        <taxon>Tracheophyta</taxon>
        <taxon>Spermatophyta</taxon>
        <taxon>Magnoliopsida</taxon>
        <taxon>eudicotyledons</taxon>
        <taxon>Gunneridae</taxon>
        <taxon>Pentapetalae</taxon>
        <taxon>rosids</taxon>
        <taxon>malvids</taxon>
        <taxon>Malvales</taxon>
        <taxon>Dipterocarpaceae</taxon>
        <taxon>Rubroshorea</taxon>
    </lineage>
</organism>
<dbReference type="Proteomes" id="UP001054252">
    <property type="component" value="Unassembled WGS sequence"/>
</dbReference>
<comment type="caution">
    <text evidence="1">The sequence shown here is derived from an EMBL/GenBank/DDBJ whole genome shotgun (WGS) entry which is preliminary data.</text>
</comment>
<accession>A0AAV5KK07</accession>
<sequence length="68" mass="7659">MDMFCLAGEFVGEFSTYCLFLVKRKPLGFCDCNDSCICNEGLGSLNTVSFVPRQVKGRRGFCRMCMIL</sequence>
<protein>
    <submittedName>
        <fullName evidence="1">Uncharacterized protein</fullName>
    </submittedName>
</protein>
<reference evidence="1 2" key="1">
    <citation type="journal article" date="2021" name="Commun. Biol.">
        <title>The genome of Shorea leprosula (Dipterocarpaceae) highlights the ecological relevance of drought in aseasonal tropical rainforests.</title>
        <authorList>
            <person name="Ng K.K.S."/>
            <person name="Kobayashi M.J."/>
            <person name="Fawcett J.A."/>
            <person name="Hatakeyama M."/>
            <person name="Paape T."/>
            <person name="Ng C.H."/>
            <person name="Ang C.C."/>
            <person name="Tnah L.H."/>
            <person name="Lee C.T."/>
            <person name="Nishiyama T."/>
            <person name="Sese J."/>
            <person name="O'Brien M.J."/>
            <person name="Copetti D."/>
            <person name="Mohd Noor M.I."/>
            <person name="Ong R.C."/>
            <person name="Putra M."/>
            <person name="Sireger I.Z."/>
            <person name="Indrioko S."/>
            <person name="Kosugi Y."/>
            <person name="Izuno A."/>
            <person name="Isagi Y."/>
            <person name="Lee S.L."/>
            <person name="Shimizu K.K."/>
        </authorList>
    </citation>
    <scope>NUCLEOTIDE SEQUENCE [LARGE SCALE GENOMIC DNA]</scope>
    <source>
        <strain evidence="1">214</strain>
    </source>
</reference>
<evidence type="ECO:0000313" key="1">
    <source>
        <dbReference type="EMBL" id="GKV24932.1"/>
    </source>
</evidence>
<keyword evidence="2" id="KW-1185">Reference proteome</keyword>
<gene>
    <name evidence="1" type="ORF">SLEP1_g34469</name>
</gene>
<proteinExistence type="predicted"/>
<dbReference type="EMBL" id="BPVZ01000067">
    <property type="protein sequence ID" value="GKV24932.1"/>
    <property type="molecule type" value="Genomic_DNA"/>
</dbReference>
<evidence type="ECO:0000313" key="2">
    <source>
        <dbReference type="Proteomes" id="UP001054252"/>
    </source>
</evidence>
<name>A0AAV5KK07_9ROSI</name>